<dbReference type="GO" id="GO:0021537">
    <property type="term" value="P:telencephalon development"/>
    <property type="evidence" value="ECO:0007669"/>
    <property type="project" value="Ensembl"/>
</dbReference>
<dbReference type="Bgee" id="ENSLOCG00000010291">
    <property type="expression patterns" value="Expressed in ovary and 2 other cell types or tissues"/>
</dbReference>
<dbReference type="GO" id="GO:0046619">
    <property type="term" value="P:lens placode formation involved in camera-type eye formation"/>
    <property type="evidence" value="ECO:0007669"/>
    <property type="project" value="Ensembl"/>
</dbReference>
<keyword evidence="4" id="KW-0325">Glycoprotein</keyword>
<proteinExistence type="inferred from homology"/>
<dbReference type="GO" id="GO:0048854">
    <property type="term" value="P:brain morphogenesis"/>
    <property type="evidence" value="ECO:0007669"/>
    <property type="project" value="Ensembl"/>
</dbReference>
<dbReference type="GO" id="GO:0021501">
    <property type="term" value="P:prechordal plate formation"/>
    <property type="evidence" value="ECO:0007669"/>
    <property type="project" value="Ensembl"/>
</dbReference>
<dbReference type="GeneTree" id="ENSGT00940000166301"/>
<dbReference type="CDD" id="cd00054">
    <property type="entry name" value="EGF_CA"/>
    <property type="match status" value="1"/>
</dbReference>
<evidence type="ECO:0000313" key="9">
    <source>
        <dbReference type="Proteomes" id="UP000018468"/>
    </source>
</evidence>
<keyword evidence="5" id="KW-0812">Transmembrane</keyword>
<dbReference type="GO" id="GO:0007368">
    <property type="term" value="P:determination of left/right symmetry"/>
    <property type="evidence" value="ECO:0000318"/>
    <property type="project" value="GO_Central"/>
</dbReference>
<dbReference type="GO" id="GO:0001568">
    <property type="term" value="P:blood vessel development"/>
    <property type="evidence" value="ECO:0000318"/>
    <property type="project" value="GO_Central"/>
</dbReference>
<dbReference type="GO" id="GO:0060027">
    <property type="term" value="P:convergent extension involved in gastrulation"/>
    <property type="evidence" value="ECO:0007669"/>
    <property type="project" value="Ensembl"/>
</dbReference>
<feature type="domain" description="EGF-like" evidence="7">
    <location>
        <begin position="96"/>
        <end position="107"/>
    </location>
</feature>
<dbReference type="GO" id="GO:0009986">
    <property type="term" value="C:cell surface"/>
    <property type="evidence" value="ECO:0000318"/>
    <property type="project" value="GO_Central"/>
</dbReference>
<organism evidence="8 9">
    <name type="scientific">Lepisosteus oculatus</name>
    <name type="common">Spotted gar</name>
    <dbReference type="NCBI Taxonomy" id="7918"/>
    <lineage>
        <taxon>Eukaryota</taxon>
        <taxon>Metazoa</taxon>
        <taxon>Chordata</taxon>
        <taxon>Craniata</taxon>
        <taxon>Vertebrata</taxon>
        <taxon>Euteleostomi</taxon>
        <taxon>Actinopterygii</taxon>
        <taxon>Neopterygii</taxon>
        <taxon>Holostei</taxon>
        <taxon>Semionotiformes</taxon>
        <taxon>Lepisosteidae</taxon>
        <taxon>Lepisosteus</taxon>
    </lineage>
</organism>
<dbReference type="Pfam" id="PF09443">
    <property type="entry name" value="CFC"/>
    <property type="match status" value="1"/>
</dbReference>
<dbReference type="EMBL" id="AHAT01013212">
    <property type="status" value="NOT_ANNOTATED_CDS"/>
    <property type="molecule type" value="Genomic_DNA"/>
</dbReference>
<evidence type="ECO:0000259" key="7">
    <source>
        <dbReference type="PROSITE" id="PS00022"/>
    </source>
</evidence>
<dbReference type="SUPFAM" id="SSF57196">
    <property type="entry name" value="EGF/Laminin"/>
    <property type="match status" value="2"/>
</dbReference>
<dbReference type="GO" id="GO:0050930">
    <property type="term" value="P:induction of positive chemotaxis"/>
    <property type="evidence" value="ECO:0007669"/>
    <property type="project" value="Ensembl"/>
</dbReference>
<dbReference type="GO" id="GO:0030325">
    <property type="term" value="P:adrenal gland development"/>
    <property type="evidence" value="ECO:0007669"/>
    <property type="project" value="Ensembl"/>
</dbReference>
<dbReference type="InterPro" id="IPR000742">
    <property type="entry name" value="EGF"/>
</dbReference>
<dbReference type="Gene3D" id="2.10.25.10">
    <property type="entry name" value="Laminin"/>
    <property type="match status" value="1"/>
</dbReference>
<dbReference type="GO" id="GO:0001843">
    <property type="term" value="P:neural tube closure"/>
    <property type="evidence" value="ECO:0007669"/>
    <property type="project" value="Ensembl"/>
</dbReference>
<dbReference type="GO" id="GO:0008354">
    <property type="term" value="P:germ cell migration"/>
    <property type="evidence" value="ECO:0007669"/>
    <property type="project" value="Ensembl"/>
</dbReference>
<sequence length="183" mass="20819">MKFASRFRIVISLVVTFQTVRFGLGCDEQECDASKPENNAQNEENLKRFTEMNVQPERLKKRDPDSVVPFVGLTGSAQLSRTCCENGGTCILGSFCACPKHFKGRRCEYDERTKNCGIIPHGEWIQKGCSYCRCMYGVLHCFPLVFQDGCDETEDVLWFRSKGCSILMSMYIVFLGLLMHILI</sequence>
<evidence type="ECO:0000256" key="2">
    <source>
        <dbReference type="ARBA" id="ARBA00022536"/>
    </source>
</evidence>
<dbReference type="GO" id="GO:0060037">
    <property type="term" value="P:pharyngeal system development"/>
    <property type="evidence" value="ECO:0007669"/>
    <property type="project" value="Ensembl"/>
</dbReference>
<dbReference type="GO" id="GO:0048565">
    <property type="term" value="P:digestive tract development"/>
    <property type="evidence" value="ECO:0007669"/>
    <property type="project" value="Ensembl"/>
</dbReference>
<dbReference type="FunFam" id="2.10.25.10:FF:000421">
    <property type="entry name" value="Teratocarcinoma-derived growth factor"/>
    <property type="match status" value="1"/>
</dbReference>
<dbReference type="GO" id="GO:0035775">
    <property type="term" value="P:pronephric glomerulus morphogenesis"/>
    <property type="evidence" value="ECO:0007669"/>
    <property type="project" value="Ensembl"/>
</dbReference>
<dbReference type="InParanoid" id="W5MW43"/>
<dbReference type="GO" id="GO:0001889">
    <property type="term" value="P:liver development"/>
    <property type="evidence" value="ECO:0007669"/>
    <property type="project" value="Ensembl"/>
</dbReference>
<name>W5MW43_LEPOC</name>
<keyword evidence="2" id="KW-0245">EGF-like domain</keyword>
<dbReference type="OMA" id="CDNDAPS"/>
<dbReference type="GO" id="GO:0001706">
    <property type="term" value="P:endoderm formation"/>
    <property type="evidence" value="ECO:0007669"/>
    <property type="project" value="Ensembl"/>
</dbReference>
<dbReference type="GO" id="GO:0007398">
    <property type="term" value="P:ectoderm development"/>
    <property type="evidence" value="ECO:0007669"/>
    <property type="project" value="Ensembl"/>
</dbReference>
<dbReference type="GO" id="GO:0001707">
    <property type="term" value="P:mesoderm formation"/>
    <property type="evidence" value="ECO:0007669"/>
    <property type="project" value="Ensembl"/>
</dbReference>
<evidence type="ECO:0000256" key="1">
    <source>
        <dbReference type="ARBA" id="ARBA00007384"/>
    </source>
</evidence>
<evidence type="ECO:0000256" key="6">
    <source>
        <dbReference type="SAM" id="SignalP"/>
    </source>
</evidence>
<evidence type="ECO:0000313" key="8">
    <source>
        <dbReference type="Ensembl" id="ENSLOCP00000012602.1"/>
    </source>
</evidence>
<feature type="signal peptide" evidence="6">
    <location>
        <begin position="1"/>
        <end position="25"/>
    </location>
</feature>
<dbReference type="KEGG" id="loc:102689304"/>
<accession>W5MW43</accession>
<feature type="chain" id="PRO_5004866665" evidence="6">
    <location>
        <begin position="26"/>
        <end position="183"/>
    </location>
</feature>
<dbReference type="Proteomes" id="UP000018468">
    <property type="component" value="Linkage group LG2"/>
</dbReference>
<dbReference type="AlphaFoldDB" id="W5MW43"/>
<reference evidence="8" key="2">
    <citation type="submission" date="2025-08" db="UniProtKB">
        <authorList>
            <consortium name="Ensembl"/>
        </authorList>
    </citation>
    <scope>IDENTIFICATION</scope>
</reference>
<comment type="similarity">
    <text evidence="1">Belongs to the EGF-CFC (Cripto-1/FRL1/Cryptic) family.</text>
</comment>
<dbReference type="STRING" id="7918.ENSLOCP00000012602"/>
<feature type="transmembrane region" description="Helical" evidence="5">
    <location>
        <begin position="165"/>
        <end position="182"/>
    </location>
</feature>
<dbReference type="PROSITE" id="PS00022">
    <property type="entry name" value="EGF_1"/>
    <property type="match status" value="1"/>
</dbReference>
<dbReference type="GO" id="GO:0060975">
    <property type="term" value="P:cardioblast migration to the midline involved in heart field formation"/>
    <property type="evidence" value="ECO:0007669"/>
    <property type="project" value="Ensembl"/>
</dbReference>
<dbReference type="eggNOG" id="KOG1217">
    <property type="taxonomic scope" value="Eukaryota"/>
</dbReference>
<dbReference type="GO" id="GO:0048570">
    <property type="term" value="P:notochord morphogenesis"/>
    <property type="evidence" value="ECO:0007669"/>
    <property type="project" value="Ensembl"/>
</dbReference>
<keyword evidence="5" id="KW-1133">Transmembrane helix</keyword>
<dbReference type="GO" id="GO:0038100">
    <property type="term" value="F:nodal binding"/>
    <property type="evidence" value="ECO:0000318"/>
    <property type="project" value="GO_Central"/>
</dbReference>
<dbReference type="GO" id="GO:0038092">
    <property type="term" value="P:nodal signaling pathway"/>
    <property type="evidence" value="ECO:0000318"/>
    <property type="project" value="GO_Central"/>
</dbReference>
<dbReference type="GO" id="GO:0021854">
    <property type="term" value="P:hypothalamus development"/>
    <property type="evidence" value="ECO:0007669"/>
    <property type="project" value="Ensembl"/>
</dbReference>
<dbReference type="RefSeq" id="XP_015192501.1">
    <property type="nucleotide sequence ID" value="XM_015337015.2"/>
</dbReference>
<dbReference type="GO" id="GO:0060041">
    <property type="term" value="P:retina development in camera-type eye"/>
    <property type="evidence" value="ECO:0007669"/>
    <property type="project" value="Ensembl"/>
</dbReference>
<dbReference type="Ensembl" id="ENSLOCT00000012626.1">
    <property type="protein sequence ID" value="ENSLOCP00000012602.1"/>
    <property type="gene ID" value="ENSLOCG00000010291.1"/>
</dbReference>
<dbReference type="CTD" id="30304"/>
<evidence type="ECO:0000256" key="5">
    <source>
        <dbReference type="SAM" id="Phobius"/>
    </source>
</evidence>
<dbReference type="GO" id="GO:0072045">
    <property type="term" value="P:convergent extension involved in nephron morphogenesis"/>
    <property type="evidence" value="ECO:0007669"/>
    <property type="project" value="Ensembl"/>
</dbReference>
<dbReference type="HOGENOM" id="CLU_092661_1_0_1"/>
<dbReference type="GO" id="GO:0021999">
    <property type="term" value="P:neural plate anterior/posterior regionalization"/>
    <property type="evidence" value="ECO:0007669"/>
    <property type="project" value="Ensembl"/>
</dbReference>
<dbReference type="GO" id="GO:0070697">
    <property type="term" value="F:activin receptor binding"/>
    <property type="evidence" value="ECO:0000318"/>
    <property type="project" value="GO_Central"/>
</dbReference>
<dbReference type="GO" id="GO:0009952">
    <property type="term" value="P:anterior/posterior pattern specification"/>
    <property type="evidence" value="ECO:0000318"/>
    <property type="project" value="GO_Central"/>
</dbReference>
<dbReference type="GO" id="GO:0001756">
    <property type="term" value="P:somitogenesis"/>
    <property type="evidence" value="ECO:0007669"/>
    <property type="project" value="Ensembl"/>
</dbReference>
<dbReference type="GO" id="GO:0021508">
    <property type="term" value="P:floor plate formation"/>
    <property type="evidence" value="ECO:0007669"/>
    <property type="project" value="Ensembl"/>
</dbReference>
<dbReference type="FunCoup" id="W5MW43">
    <property type="interactions" value="401"/>
</dbReference>
<keyword evidence="5" id="KW-0472">Membrane</keyword>
<dbReference type="GO" id="GO:0090008">
    <property type="term" value="P:hypoblast development"/>
    <property type="evidence" value="ECO:0007669"/>
    <property type="project" value="Ensembl"/>
</dbReference>
<dbReference type="GO" id="GO:0009953">
    <property type="term" value="P:dorsal/ventral pattern formation"/>
    <property type="evidence" value="ECO:0007669"/>
    <property type="project" value="Ensembl"/>
</dbReference>
<evidence type="ECO:0000256" key="4">
    <source>
        <dbReference type="ARBA" id="ARBA00023180"/>
    </source>
</evidence>
<evidence type="ECO:0000256" key="3">
    <source>
        <dbReference type="ARBA" id="ARBA00023157"/>
    </source>
</evidence>
<dbReference type="GO" id="GO:0007507">
    <property type="term" value="P:heart development"/>
    <property type="evidence" value="ECO:0000318"/>
    <property type="project" value="GO_Central"/>
</dbReference>
<protein>
    <submittedName>
        <fullName evidence="8">Teratocarcinoma-derived growth factor 1</fullName>
    </submittedName>
</protein>
<dbReference type="GO" id="GO:0031018">
    <property type="term" value="P:endocrine pancreas development"/>
    <property type="evidence" value="ECO:0007669"/>
    <property type="project" value="Ensembl"/>
</dbReference>
<reference evidence="8" key="3">
    <citation type="submission" date="2025-09" db="UniProtKB">
        <authorList>
            <consortium name="Ensembl"/>
        </authorList>
    </citation>
    <scope>IDENTIFICATION</scope>
</reference>
<keyword evidence="3" id="KW-1015">Disulfide bond</keyword>
<dbReference type="OrthoDB" id="9893603at2759"/>
<keyword evidence="6" id="KW-0732">Signal</keyword>
<dbReference type="GeneID" id="102689304"/>
<dbReference type="GO" id="GO:0048382">
    <property type="term" value="P:mesendoderm development"/>
    <property type="evidence" value="ECO:0007669"/>
    <property type="project" value="Ensembl"/>
</dbReference>
<reference evidence="9" key="1">
    <citation type="submission" date="2011-12" db="EMBL/GenBank/DDBJ databases">
        <title>The Draft Genome of Lepisosteus oculatus.</title>
        <authorList>
            <consortium name="The Broad Institute Genome Assembly &amp; Analysis Group"/>
            <consortium name="Computational R&amp;D Group"/>
            <consortium name="and Sequencing Platform"/>
            <person name="Di Palma F."/>
            <person name="Alfoldi J."/>
            <person name="Johnson J."/>
            <person name="Berlin A."/>
            <person name="Gnerre S."/>
            <person name="Jaffe D."/>
            <person name="MacCallum I."/>
            <person name="Young S."/>
            <person name="Walker B.J."/>
            <person name="Lander E.S."/>
            <person name="Lindblad-Toh K."/>
        </authorList>
    </citation>
    <scope>NUCLEOTIDE SEQUENCE [LARGE SCALE GENOMIC DNA]</scope>
</reference>
<dbReference type="GO" id="GO:0009897">
    <property type="term" value="C:external side of plasma membrane"/>
    <property type="evidence" value="ECO:0007669"/>
    <property type="project" value="Ensembl"/>
</dbReference>
<dbReference type="GO" id="GO:0048339">
    <property type="term" value="P:paraxial mesoderm development"/>
    <property type="evidence" value="ECO:0007669"/>
    <property type="project" value="Ensembl"/>
</dbReference>
<dbReference type="InterPro" id="IPR019011">
    <property type="entry name" value="Cryptic/Cripto_CFC-dom"/>
</dbReference>
<dbReference type="GO" id="GO:0005576">
    <property type="term" value="C:extracellular region"/>
    <property type="evidence" value="ECO:0000318"/>
    <property type="project" value="GO_Central"/>
</dbReference>
<keyword evidence="9" id="KW-1185">Reference proteome</keyword>